<keyword evidence="2" id="KW-0597">Phosphoprotein</keyword>
<reference evidence="7 8" key="1">
    <citation type="submission" date="2024-02" db="EMBL/GenBank/DDBJ databases">
        <title>First draft genome assembly of two strains of Seiridium cardinale.</title>
        <authorList>
            <person name="Emiliani G."/>
            <person name="Scali E."/>
        </authorList>
    </citation>
    <scope>NUCLEOTIDE SEQUENCE [LARGE SCALE GENOMIC DNA]</scope>
    <source>
        <strain evidence="7 8">BM-138-000479</strain>
    </source>
</reference>
<gene>
    <name evidence="7" type="ORF">SCAR479_01759</name>
</gene>
<dbReference type="EMBL" id="JARVKM010000003">
    <property type="protein sequence ID" value="KAK9781888.1"/>
    <property type="molecule type" value="Genomic_DNA"/>
</dbReference>
<feature type="region of interest" description="Disordered" evidence="6">
    <location>
        <begin position="224"/>
        <end position="260"/>
    </location>
</feature>
<protein>
    <submittedName>
        <fullName evidence="7">Uncharacterized protein</fullName>
    </submittedName>
</protein>
<organism evidence="7 8">
    <name type="scientific">Seiridium cardinale</name>
    <dbReference type="NCBI Taxonomy" id="138064"/>
    <lineage>
        <taxon>Eukaryota</taxon>
        <taxon>Fungi</taxon>
        <taxon>Dikarya</taxon>
        <taxon>Ascomycota</taxon>
        <taxon>Pezizomycotina</taxon>
        <taxon>Sordariomycetes</taxon>
        <taxon>Xylariomycetidae</taxon>
        <taxon>Amphisphaeriales</taxon>
        <taxon>Sporocadaceae</taxon>
        <taxon>Seiridium</taxon>
    </lineage>
</organism>
<evidence type="ECO:0000256" key="3">
    <source>
        <dbReference type="ARBA" id="ARBA00022737"/>
    </source>
</evidence>
<feature type="compositionally biased region" description="Basic residues" evidence="6">
    <location>
        <begin position="117"/>
        <end position="138"/>
    </location>
</feature>
<feature type="compositionally biased region" description="Pro residues" evidence="6">
    <location>
        <begin position="143"/>
        <end position="153"/>
    </location>
</feature>
<evidence type="ECO:0000256" key="4">
    <source>
        <dbReference type="ARBA" id="ARBA00023043"/>
    </source>
</evidence>
<evidence type="ECO:0000256" key="1">
    <source>
        <dbReference type="ARBA" id="ARBA00004123"/>
    </source>
</evidence>
<proteinExistence type="predicted"/>
<comment type="subcellular location">
    <subcellularLocation>
        <location evidence="1">Nucleus</location>
    </subcellularLocation>
</comment>
<evidence type="ECO:0000256" key="6">
    <source>
        <dbReference type="SAM" id="MobiDB-lite"/>
    </source>
</evidence>
<feature type="region of interest" description="Disordered" evidence="6">
    <location>
        <begin position="1"/>
        <end position="162"/>
    </location>
</feature>
<name>A0ABR2Y6C2_9PEZI</name>
<comment type="caution">
    <text evidence="7">The sequence shown here is derived from an EMBL/GenBank/DDBJ whole genome shotgun (WGS) entry which is preliminary data.</text>
</comment>
<evidence type="ECO:0000256" key="5">
    <source>
        <dbReference type="ARBA" id="ARBA00023242"/>
    </source>
</evidence>
<keyword evidence="5" id="KW-0539">Nucleus</keyword>
<feature type="compositionally biased region" description="Basic and acidic residues" evidence="6">
    <location>
        <begin position="99"/>
        <end position="116"/>
    </location>
</feature>
<evidence type="ECO:0000256" key="2">
    <source>
        <dbReference type="ARBA" id="ARBA00022553"/>
    </source>
</evidence>
<feature type="compositionally biased region" description="Basic residues" evidence="6">
    <location>
        <begin position="63"/>
        <end position="78"/>
    </location>
</feature>
<keyword evidence="4" id="KW-0040">ANK repeat</keyword>
<dbReference type="PANTHER" id="PTHR15263">
    <property type="entry name" value="I-KAPPA-B-LIKE PROTEIN IKBL"/>
    <property type="match status" value="1"/>
</dbReference>
<evidence type="ECO:0000313" key="8">
    <source>
        <dbReference type="Proteomes" id="UP001465668"/>
    </source>
</evidence>
<feature type="compositionally biased region" description="Basic and acidic residues" evidence="6">
    <location>
        <begin position="224"/>
        <end position="259"/>
    </location>
</feature>
<evidence type="ECO:0000313" key="7">
    <source>
        <dbReference type="EMBL" id="KAK9781888.1"/>
    </source>
</evidence>
<accession>A0ABR2Y6C2</accession>
<dbReference type="InterPro" id="IPR038753">
    <property type="entry name" value="NFKBIL1"/>
</dbReference>
<dbReference type="PANTHER" id="PTHR15263:SF1">
    <property type="entry name" value="NF-KAPPA-B INHIBITOR-LIKE PROTEIN 1"/>
    <property type="match status" value="1"/>
</dbReference>
<keyword evidence="8" id="KW-1185">Reference proteome</keyword>
<sequence length="371" mass="43311">MTTEPSSPKRRHILSSINREGPRPSSRHAEDKITPQRTATPDAPSSAGAGEDAAPEYSEHKSSKFRFKSKRRSHRSSRHREQDNDDGSGRGSSHRSSKRRDVEHEDDRDRDGDHSSSRRHRHNRHHHRHKRRRERSRTRSLTPPNPHGPPPLSPETAFRESLFDAMADDEGASYWEGVYGQPIHLYSNQRSGPQGELEQMDDDEYAAYVRQKMWEKTHQGLLEERAKREEQRQQKDTKETEARRLTKEMEESIRRGDERRKRKGWQTRWDAYVQAWTAWDSGVESMSWPVAGGNRADINSENVRDFFIHGLDPLEIGEKEFLAKLKEERVRWHPDKIQQKLGGKFDDSVRRDATAVFQIIDKLWSDSRSKS</sequence>
<dbReference type="Proteomes" id="UP001465668">
    <property type="component" value="Unassembled WGS sequence"/>
</dbReference>
<keyword evidence="3" id="KW-0677">Repeat</keyword>